<name>A0ABU7QTB3_AVIPA</name>
<evidence type="ECO:0000313" key="1">
    <source>
        <dbReference type="EMBL" id="MEE6113801.1"/>
    </source>
</evidence>
<dbReference type="Proteomes" id="UP001352533">
    <property type="component" value="Unassembled WGS sequence"/>
</dbReference>
<comment type="caution">
    <text evidence="1">The sequence shown here is derived from an EMBL/GenBank/DDBJ whole genome shotgun (WGS) entry which is preliminary data.</text>
</comment>
<keyword evidence="2" id="KW-1185">Reference proteome</keyword>
<dbReference type="EMBL" id="JAMDKS010000074">
    <property type="protein sequence ID" value="MEE6113801.1"/>
    <property type="molecule type" value="Genomic_DNA"/>
</dbReference>
<accession>A0ABU7QTB3</accession>
<dbReference type="RefSeq" id="WP_228516366.1">
    <property type="nucleotide sequence ID" value="NZ_JACEWB010000074.1"/>
</dbReference>
<reference evidence="1 2" key="1">
    <citation type="journal article" date="2022" name="Front. Microbiol.">
        <title>Commensal bacteria contribute to the growth of multidrug-resistant Avibacterium paragallinarum in chickens.</title>
        <authorList>
            <person name="Zhu J."/>
            <person name="Chen Y."/>
            <person name="Wu Y."/>
            <person name="Wang Y."/>
            <person name="Zhu K."/>
        </authorList>
    </citation>
    <scope>NUCLEOTIDE SEQUENCE [LARGE SCALE GENOMIC DNA]</scope>
    <source>
        <strain evidence="1 2">AV12</strain>
    </source>
</reference>
<protein>
    <submittedName>
        <fullName evidence="1">Uncharacterized protein</fullName>
    </submittedName>
</protein>
<proteinExistence type="predicted"/>
<evidence type="ECO:0000313" key="2">
    <source>
        <dbReference type="Proteomes" id="UP001352533"/>
    </source>
</evidence>
<gene>
    <name evidence="1" type="ORF">M5S25_11565</name>
</gene>
<feature type="non-terminal residue" evidence="1">
    <location>
        <position position="1"/>
    </location>
</feature>
<organism evidence="1 2">
    <name type="scientific">Avibacterium paragallinarum</name>
    <name type="common">Haemophilus gallinarum</name>
    <dbReference type="NCBI Taxonomy" id="728"/>
    <lineage>
        <taxon>Bacteria</taxon>
        <taxon>Pseudomonadati</taxon>
        <taxon>Pseudomonadota</taxon>
        <taxon>Gammaproteobacteria</taxon>
        <taxon>Pasteurellales</taxon>
        <taxon>Pasteurellaceae</taxon>
        <taxon>Avibacterium</taxon>
    </lineage>
</organism>
<sequence length="194" mass="23682">QRSNLKMNLENDFLLNEIFEGRIDIAIFVVDRNYLFVFDDKENFTIDIRPFYKRYLNDGIITKEQYTYAINHYRGGAFTLDKASINKYISSIKIKPKDIIEMKNFFYMGFDLSFFYKVYLNPMKFHNELNKIKLKIPKFYINLDKNIFYHNYKDRDFEKEQPKNWSSTYSDNFLSLIPIEYKYWVVHNMDFSKI</sequence>